<proteinExistence type="predicted"/>
<dbReference type="Proteomes" id="UP000799755">
    <property type="component" value="Unassembled WGS sequence"/>
</dbReference>
<organism evidence="1 2">
    <name type="scientific">Lindgomyces ingoldianus</name>
    <dbReference type="NCBI Taxonomy" id="673940"/>
    <lineage>
        <taxon>Eukaryota</taxon>
        <taxon>Fungi</taxon>
        <taxon>Dikarya</taxon>
        <taxon>Ascomycota</taxon>
        <taxon>Pezizomycotina</taxon>
        <taxon>Dothideomycetes</taxon>
        <taxon>Pleosporomycetidae</taxon>
        <taxon>Pleosporales</taxon>
        <taxon>Lindgomycetaceae</taxon>
        <taxon>Lindgomyces</taxon>
    </lineage>
</organism>
<gene>
    <name evidence="1" type="ORF">BDR25DRAFT_360542</name>
</gene>
<dbReference type="EMBL" id="MU003529">
    <property type="protein sequence ID" value="KAF2465603.1"/>
    <property type="molecule type" value="Genomic_DNA"/>
</dbReference>
<evidence type="ECO:0000313" key="2">
    <source>
        <dbReference type="Proteomes" id="UP000799755"/>
    </source>
</evidence>
<reference evidence="1" key="1">
    <citation type="journal article" date="2020" name="Stud. Mycol.">
        <title>101 Dothideomycetes genomes: a test case for predicting lifestyles and emergence of pathogens.</title>
        <authorList>
            <person name="Haridas S."/>
            <person name="Albert R."/>
            <person name="Binder M."/>
            <person name="Bloem J."/>
            <person name="Labutti K."/>
            <person name="Salamov A."/>
            <person name="Andreopoulos B."/>
            <person name="Baker S."/>
            <person name="Barry K."/>
            <person name="Bills G."/>
            <person name="Bluhm B."/>
            <person name="Cannon C."/>
            <person name="Castanera R."/>
            <person name="Culley D."/>
            <person name="Daum C."/>
            <person name="Ezra D."/>
            <person name="Gonzalez J."/>
            <person name="Henrissat B."/>
            <person name="Kuo A."/>
            <person name="Liang C."/>
            <person name="Lipzen A."/>
            <person name="Lutzoni F."/>
            <person name="Magnuson J."/>
            <person name="Mondo S."/>
            <person name="Nolan M."/>
            <person name="Ohm R."/>
            <person name="Pangilinan J."/>
            <person name="Park H.-J."/>
            <person name="Ramirez L."/>
            <person name="Alfaro M."/>
            <person name="Sun H."/>
            <person name="Tritt A."/>
            <person name="Yoshinaga Y."/>
            <person name="Zwiers L.-H."/>
            <person name="Turgeon B."/>
            <person name="Goodwin S."/>
            <person name="Spatafora J."/>
            <person name="Crous P."/>
            <person name="Grigoriev I."/>
        </authorList>
    </citation>
    <scope>NUCLEOTIDE SEQUENCE</scope>
    <source>
        <strain evidence="1">ATCC 200398</strain>
    </source>
</reference>
<accession>A0ACB6QF66</accession>
<name>A0ACB6QF66_9PLEO</name>
<sequence>MLFELSTSNCCQISGLTPDHLTKSPFPSLCIHLRKHGSLGRPFSLCRTFGSFYVFSCDFEPHRSHITKRLYHLRTAFRTPQPAGLYAPQPFTRHSTKHVPHLGNTRNDLGTLTDNHYPANFLPMPTIGIVASYSGTLLFRCGNVWFPAMFLEAAALSERNCIITFLFGKRDCRSVAQALIFDFRGMWILFRFWIGHTKESEYTNAWNSSFTYFHKQPQRNSSIALLSIAFTSRYRY</sequence>
<keyword evidence="2" id="KW-1185">Reference proteome</keyword>
<comment type="caution">
    <text evidence="1">The sequence shown here is derived from an EMBL/GenBank/DDBJ whole genome shotgun (WGS) entry which is preliminary data.</text>
</comment>
<evidence type="ECO:0000313" key="1">
    <source>
        <dbReference type="EMBL" id="KAF2465603.1"/>
    </source>
</evidence>
<protein>
    <submittedName>
        <fullName evidence="1">Uncharacterized protein</fullName>
    </submittedName>
</protein>